<dbReference type="EMBL" id="LXQA010117798">
    <property type="protein sequence ID" value="MCI20031.1"/>
    <property type="molecule type" value="Genomic_DNA"/>
</dbReference>
<reference evidence="1 2" key="1">
    <citation type="journal article" date="2018" name="Front. Plant Sci.">
        <title>Red Clover (Trifolium pratense) and Zigzag Clover (T. medium) - A Picture of Genomic Similarities and Differences.</title>
        <authorList>
            <person name="Dluhosova J."/>
            <person name="Istvanek J."/>
            <person name="Nedelnik J."/>
            <person name="Repkova J."/>
        </authorList>
    </citation>
    <scope>NUCLEOTIDE SEQUENCE [LARGE SCALE GENOMIC DNA]</scope>
    <source>
        <strain evidence="2">cv. 10/8</strain>
        <tissue evidence="1">Leaf</tissue>
    </source>
</reference>
<comment type="caution">
    <text evidence="1">The sequence shown here is derived from an EMBL/GenBank/DDBJ whole genome shotgun (WGS) entry which is preliminary data.</text>
</comment>
<evidence type="ECO:0000313" key="1">
    <source>
        <dbReference type="EMBL" id="MCI20031.1"/>
    </source>
</evidence>
<name>A0A392Q6U3_9FABA</name>
<dbReference type="AlphaFoldDB" id="A0A392Q6U3"/>
<evidence type="ECO:0000313" key="2">
    <source>
        <dbReference type="Proteomes" id="UP000265520"/>
    </source>
</evidence>
<protein>
    <submittedName>
        <fullName evidence="1">Uncharacterized protein</fullName>
    </submittedName>
</protein>
<organism evidence="1 2">
    <name type="scientific">Trifolium medium</name>
    <dbReference type="NCBI Taxonomy" id="97028"/>
    <lineage>
        <taxon>Eukaryota</taxon>
        <taxon>Viridiplantae</taxon>
        <taxon>Streptophyta</taxon>
        <taxon>Embryophyta</taxon>
        <taxon>Tracheophyta</taxon>
        <taxon>Spermatophyta</taxon>
        <taxon>Magnoliopsida</taxon>
        <taxon>eudicotyledons</taxon>
        <taxon>Gunneridae</taxon>
        <taxon>Pentapetalae</taxon>
        <taxon>rosids</taxon>
        <taxon>fabids</taxon>
        <taxon>Fabales</taxon>
        <taxon>Fabaceae</taxon>
        <taxon>Papilionoideae</taxon>
        <taxon>50 kb inversion clade</taxon>
        <taxon>NPAAA clade</taxon>
        <taxon>Hologalegina</taxon>
        <taxon>IRL clade</taxon>
        <taxon>Trifolieae</taxon>
        <taxon>Trifolium</taxon>
    </lineage>
</organism>
<proteinExistence type="predicted"/>
<sequence>MMVMMLAVSMEEVGGCAAATAFDFYS</sequence>
<dbReference type="Proteomes" id="UP000265520">
    <property type="component" value="Unassembled WGS sequence"/>
</dbReference>
<accession>A0A392Q6U3</accession>
<keyword evidence="2" id="KW-1185">Reference proteome</keyword>